<keyword evidence="3" id="KW-1185">Reference proteome</keyword>
<feature type="region of interest" description="Disordered" evidence="1">
    <location>
        <begin position="31"/>
        <end position="72"/>
    </location>
</feature>
<accession>A0A8U8B9F6</accession>
<name>A0A8U8B9F6_GEOPR</name>
<sequence>MLETAPRGRVTHTTAVLGGLSAHGKDSCCSSFGQTAARESGPTPQKFTENSLPWEGTPQSHSGRTPLPEQQKKTFKHFQFSNTINPLIITK</sequence>
<dbReference type="AlphaFoldDB" id="A0A8U8B9F6"/>
<reference evidence="2" key="3">
    <citation type="submission" date="2025-09" db="UniProtKB">
        <authorList>
            <consortium name="Ensembl"/>
        </authorList>
    </citation>
    <scope>IDENTIFICATION</scope>
</reference>
<reference evidence="2" key="1">
    <citation type="submission" date="2020-02" db="EMBL/GenBank/DDBJ databases">
        <authorList>
            <person name="Enbody D E."/>
            <person name="Pettersson E M."/>
        </authorList>
    </citation>
    <scope>NUCLEOTIDE SEQUENCE [LARGE SCALE GENOMIC DNA]</scope>
</reference>
<dbReference type="Proteomes" id="UP000694382">
    <property type="component" value="Chromosome 1"/>
</dbReference>
<reference evidence="2" key="2">
    <citation type="submission" date="2025-08" db="UniProtKB">
        <authorList>
            <consortium name="Ensembl"/>
        </authorList>
    </citation>
    <scope>IDENTIFICATION</scope>
</reference>
<protein>
    <submittedName>
        <fullName evidence="2">Uncharacterized protein</fullName>
    </submittedName>
</protein>
<proteinExistence type="predicted"/>
<evidence type="ECO:0000313" key="3">
    <source>
        <dbReference type="Proteomes" id="UP000694382"/>
    </source>
</evidence>
<feature type="compositionally biased region" description="Polar residues" evidence="1">
    <location>
        <begin position="42"/>
        <end position="63"/>
    </location>
</feature>
<dbReference type="Ensembl" id="ENSCPVT00000026872.1">
    <property type="protein sequence ID" value="ENSCPVP00000023510.1"/>
    <property type="gene ID" value="ENSCPVG00000017921.1"/>
</dbReference>
<evidence type="ECO:0000256" key="1">
    <source>
        <dbReference type="SAM" id="MobiDB-lite"/>
    </source>
</evidence>
<organism evidence="2 3">
    <name type="scientific">Geospiza parvula</name>
    <name type="common">Small tree-finch</name>
    <name type="synonym">Camarhynchus parvulus</name>
    <dbReference type="NCBI Taxonomy" id="87175"/>
    <lineage>
        <taxon>Eukaryota</taxon>
        <taxon>Metazoa</taxon>
        <taxon>Chordata</taxon>
        <taxon>Craniata</taxon>
        <taxon>Vertebrata</taxon>
        <taxon>Euteleostomi</taxon>
        <taxon>Archelosauria</taxon>
        <taxon>Archosauria</taxon>
        <taxon>Dinosauria</taxon>
        <taxon>Saurischia</taxon>
        <taxon>Theropoda</taxon>
        <taxon>Coelurosauria</taxon>
        <taxon>Aves</taxon>
        <taxon>Neognathae</taxon>
        <taxon>Neoaves</taxon>
        <taxon>Telluraves</taxon>
        <taxon>Australaves</taxon>
        <taxon>Passeriformes</taxon>
        <taxon>Thraupidae</taxon>
        <taxon>Camarhynchus</taxon>
    </lineage>
</organism>
<evidence type="ECO:0000313" key="2">
    <source>
        <dbReference type="Ensembl" id="ENSCPVP00000023510.1"/>
    </source>
</evidence>